<keyword evidence="3 9" id="KW-0813">Transport</keyword>
<dbReference type="AlphaFoldDB" id="A0ABD6EKP1"/>
<keyword evidence="6" id="KW-0689">Ribosomal protein</keyword>
<gene>
    <name evidence="12" type="ORF">AB6A40_007243</name>
</gene>
<dbReference type="GO" id="GO:0005840">
    <property type="term" value="C:ribosome"/>
    <property type="evidence" value="ECO:0007669"/>
    <property type="project" value="UniProtKB-KW"/>
</dbReference>
<comment type="function">
    <text evidence="8">Component of the ESCRT-I complex, a regulator of vesicular trafficking process. Required for the sorting of endocytic ubiquitinated cargos into multivesicular bodies. May be involved in cell growth and differentiation.</text>
</comment>
<dbReference type="GO" id="GO:0031902">
    <property type="term" value="C:late endosome membrane"/>
    <property type="evidence" value="ECO:0007669"/>
    <property type="project" value="UniProtKB-SubCell"/>
</dbReference>
<evidence type="ECO:0000256" key="7">
    <source>
        <dbReference type="ARBA" id="ARBA00023274"/>
    </source>
</evidence>
<organism evidence="12 13">
    <name type="scientific">Gnathostoma spinigerum</name>
    <dbReference type="NCBI Taxonomy" id="75299"/>
    <lineage>
        <taxon>Eukaryota</taxon>
        <taxon>Metazoa</taxon>
        <taxon>Ecdysozoa</taxon>
        <taxon>Nematoda</taxon>
        <taxon>Chromadorea</taxon>
        <taxon>Rhabditida</taxon>
        <taxon>Spirurina</taxon>
        <taxon>Gnathostomatomorpha</taxon>
        <taxon>Gnathostomatoidea</taxon>
        <taxon>Gnathostomatidae</taxon>
        <taxon>Gnathostoma</taxon>
    </lineage>
</organism>
<keyword evidence="10" id="KW-0175">Coiled coil</keyword>
<evidence type="ECO:0000256" key="10">
    <source>
        <dbReference type="SAM" id="Coils"/>
    </source>
</evidence>
<keyword evidence="5 9" id="KW-0653">Protein transport</keyword>
<proteinExistence type="inferred from homology"/>
<dbReference type="GO" id="GO:1990904">
    <property type="term" value="C:ribonucleoprotein complex"/>
    <property type="evidence" value="ECO:0007669"/>
    <property type="project" value="UniProtKB-KW"/>
</dbReference>
<comment type="subcellular location">
    <subcellularLocation>
        <location evidence="1">Late endosome membrane</location>
        <topology evidence="1">Peripheral membrane protein</topology>
    </subcellularLocation>
</comment>
<evidence type="ECO:0000313" key="12">
    <source>
        <dbReference type="EMBL" id="MFH4980534.1"/>
    </source>
</evidence>
<dbReference type="InterPro" id="IPR036838">
    <property type="entry name" value="Ribosomal_uS10_dom_sf"/>
</dbReference>
<keyword evidence="13" id="KW-1185">Reference proteome</keyword>
<name>A0ABD6EKP1_9BILA</name>
<feature type="domain" description="VPS37 C-terminal" evidence="11">
    <location>
        <begin position="96"/>
        <end position="182"/>
    </location>
</feature>
<dbReference type="SMART" id="SM01403">
    <property type="entry name" value="Ribosomal_S10"/>
    <property type="match status" value="1"/>
</dbReference>
<evidence type="ECO:0000256" key="5">
    <source>
        <dbReference type="ARBA" id="ARBA00022927"/>
    </source>
</evidence>
<evidence type="ECO:0000259" key="11">
    <source>
        <dbReference type="PROSITE" id="PS51314"/>
    </source>
</evidence>
<dbReference type="SUPFAM" id="SSF140111">
    <property type="entry name" value="Endosomal sorting complex assembly domain"/>
    <property type="match status" value="1"/>
</dbReference>
<dbReference type="GO" id="GO:0015031">
    <property type="term" value="P:protein transport"/>
    <property type="evidence" value="ECO:0007669"/>
    <property type="project" value="UniProtKB-UniRule"/>
</dbReference>
<dbReference type="PROSITE" id="PS51314">
    <property type="entry name" value="VPS37_C"/>
    <property type="match status" value="1"/>
</dbReference>
<dbReference type="Pfam" id="PF07200">
    <property type="entry name" value="Mod_r"/>
    <property type="match status" value="1"/>
</dbReference>
<comment type="caution">
    <text evidence="12">The sequence shown here is derived from an EMBL/GenBank/DDBJ whole genome shotgun (WGS) entry which is preliminary data.</text>
</comment>
<comment type="similarity">
    <text evidence="2">Belongs to the VPS37 family.</text>
</comment>
<evidence type="ECO:0000256" key="2">
    <source>
        <dbReference type="ARBA" id="ARBA00007617"/>
    </source>
</evidence>
<feature type="coiled-coil region" evidence="10">
    <location>
        <begin position="78"/>
        <end position="112"/>
    </location>
</feature>
<dbReference type="InterPro" id="IPR027486">
    <property type="entry name" value="Ribosomal_uS10_dom"/>
</dbReference>
<dbReference type="EMBL" id="JBGFUD010005689">
    <property type="protein sequence ID" value="MFH4980534.1"/>
    <property type="molecule type" value="Genomic_DNA"/>
</dbReference>
<dbReference type="PANTHER" id="PTHR13678">
    <property type="entry name" value="VACUOLAR PROTEIN SORTING-ASSOCIATED PROTEIN 37"/>
    <property type="match status" value="1"/>
</dbReference>
<keyword evidence="7" id="KW-0687">Ribonucleoprotein</keyword>
<dbReference type="InterPro" id="IPR037202">
    <property type="entry name" value="ESCRT_assembly_dom"/>
</dbReference>
<evidence type="ECO:0000313" key="13">
    <source>
        <dbReference type="Proteomes" id="UP001608902"/>
    </source>
</evidence>
<evidence type="ECO:0000256" key="6">
    <source>
        <dbReference type="ARBA" id="ARBA00022980"/>
    </source>
</evidence>
<dbReference type="PANTHER" id="PTHR13678:SF27">
    <property type="entry name" value="LD45836P"/>
    <property type="match status" value="1"/>
</dbReference>
<evidence type="ECO:0000256" key="8">
    <source>
        <dbReference type="ARBA" id="ARBA00025010"/>
    </source>
</evidence>
<dbReference type="GO" id="GO:0000813">
    <property type="term" value="C:ESCRT I complex"/>
    <property type="evidence" value="ECO:0007669"/>
    <property type="project" value="UniProtKB-ARBA"/>
</dbReference>
<evidence type="ECO:0000256" key="9">
    <source>
        <dbReference type="PROSITE-ProRule" id="PRU00646"/>
    </source>
</evidence>
<keyword evidence="4" id="KW-0967">Endosome</keyword>
<dbReference type="Pfam" id="PF00338">
    <property type="entry name" value="Ribosomal_S10"/>
    <property type="match status" value="1"/>
</dbReference>
<accession>A0ABD6EKP1</accession>
<dbReference type="Proteomes" id="UP001608902">
    <property type="component" value="Unassembled WGS sequence"/>
</dbReference>
<reference evidence="12 13" key="1">
    <citation type="submission" date="2024-08" db="EMBL/GenBank/DDBJ databases">
        <title>Gnathostoma spinigerum genome.</title>
        <authorList>
            <person name="Gonzalez-Bertolin B."/>
            <person name="Monzon S."/>
            <person name="Zaballos A."/>
            <person name="Jimenez P."/>
            <person name="Dekumyoy P."/>
            <person name="Varona S."/>
            <person name="Cuesta I."/>
            <person name="Sumanam S."/>
            <person name="Adisakwattana P."/>
            <person name="Gasser R.B."/>
            <person name="Hernandez-Gonzalez A."/>
            <person name="Young N.D."/>
            <person name="Perteguer M.J."/>
        </authorList>
    </citation>
    <scope>NUCLEOTIDE SEQUENCE [LARGE SCALE GENOMIC DNA]</scope>
    <source>
        <strain evidence="12">AL3</strain>
        <tissue evidence="12">Liver</tissue>
    </source>
</reference>
<evidence type="ECO:0000256" key="4">
    <source>
        <dbReference type="ARBA" id="ARBA00022753"/>
    </source>
</evidence>
<dbReference type="InterPro" id="IPR009851">
    <property type="entry name" value="Mod_r"/>
</dbReference>
<protein>
    <recommendedName>
        <fullName evidence="11">VPS37 C-terminal domain-containing protein</fullName>
    </recommendedName>
</protein>
<evidence type="ECO:0000256" key="1">
    <source>
        <dbReference type="ARBA" id="ARBA00004633"/>
    </source>
</evidence>
<sequence length="384" mass="44561">MAESSNYDSILEAAVASAMLGLRNMSNEQLSNLLEDTAKIDSIIDNLPQARTLPTEREMGLAQNKSLAEWNLSQEPKLEEAKARLKETYDKAVSLKAEVEELKARLDKLTKQRSLDSSSAILQAAAQDAEDESEKIAESFIEGNIEIEQFLREYMEKKKVAHMRKIKSQKLLAFLKEQQYGIPVSEEEFIFDLFVPVMMNIVRPWRTFQNSLVRREFATLREKARKIEPKYLYEPKFEDTRVYPEYEALNVRLQGYDYVPLEKFQAYVHKIAKRFNFRVIESYAVAAQTQRVITYKPNSTVIDSELDVSIYDRVVRIGNVPTVRLPLFLNILQTHLPVGVKMTVKKHEKADEDYRYIPDLLLKAKQDELRSLDDVNVRRNLGWE</sequence>
<dbReference type="SUPFAM" id="SSF54999">
    <property type="entry name" value="Ribosomal protein S10"/>
    <property type="match status" value="1"/>
</dbReference>
<evidence type="ECO:0000256" key="3">
    <source>
        <dbReference type="ARBA" id="ARBA00022448"/>
    </source>
</evidence>